<dbReference type="GO" id="GO:0008094">
    <property type="term" value="F:ATP-dependent activity, acting on DNA"/>
    <property type="evidence" value="ECO:0007669"/>
    <property type="project" value="TreeGrafter"/>
</dbReference>
<feature type="region of interest" description="Disordered" evidence="4">
    <location>
        <begin position="1"/>
        <end position="45"/>
    </location>
</feature>
<dbReference type="CDD" id="cd18008">
    <property type="entry name" value="DEXDc_SHPRH-like"/>
    <property type="match status" value="1"/>
</dbReference>
<dbReference type="SMART" id="SM00490">
    <property type="entry name" value="HELICc"/>
    <property type="match status" value="1"/>
</dbReference>
<proteinExistence type="predicted"/>
<accession>A0A0C4ECP3</accession>
<reference evidence="9" key="1">
    <citation type="submission" date="2010-05" db="EMBL/GenBank/DDBJ databases">
        <title>The genome sequence of Magnaporthe poae strain ATCC 64411.</title>
        <authorList>
            <person name="Ma L.-J."/>
            <person name="Dead R."/>
            <person name="Young S."/>
            <person name="Zeng Q."/>
            <person name="Koehrsen M."/>
            <person name="Alvarado L."/>
            <person name="Berlin A."/>
            <person name="Chapman S.B."/>
            <person name="Chen Z."/>
            <person name="Freedman E."/>
            <person name="Gellesch M."/>
            <person name="Goldberg J."/>
            <person name="Griggs A."/>
            <person name="Gujja S."/>
            <person name="Heilman E.R."/>
            <person name="Heiman D."/>
            <person name="Hepburn T."/>
            <person name="Howarth C."/>
            <person name="Jen D."/>
            <person name="Larson L."/>
            <person name="Mehta T."/>
            <person name="Neiman D."/>
            <person name="Pearson M."/>
            <person name="Roberts A."/>
            <person name="Saif S."/>
            <person name="Shea T."/>
            <person name="Shenoy N."/>
            <person name="Sisk P."/>
            <person name="Stolte C."/>
            <person name="Sykes S."/>
            <person name="Walk T."/>
            <person name="White J."/>
            <person name="Yandava C."/>
            <person name="Haas B."/>
            <person name="Nusbaum C."/>
            <person name="Birren B."/>
        </authorList>
    </citation>
    <scope>NUCLEOTIDE SEQUENCE [LARGE SCALE GENOMIC DNA]</scope>
    <source>
        <strain evidence="9">ATCC 64411 / 73-15</strain>
    </source>
</reference>
<dbReference type="Gene3D" id="3.40.50.300">
    <property type="entry name" value="P-loop containing nucleotide triphosphate hydrolases"/>
    <property type="match status" value="1"/>
</dbReference>
<dbReference type="InterPro" id="IPR001650">
    <property type="entry name" value="Helicase_C-like"/>
</dbReference>
<dbReference type="Proteomes" id="UP000011715">
    <property type="component" value="Unassembled WGS sequence"/>
</dbReference>
<dbReference type="InterPro" id="IPR049730">
    <property type="entry name" value="SNF2/RAD54-like_C"/>
</dbReference>
<sequence>MSERILKGRETPKRPSERSHLDALAPTSKRARGGPSPWLSPAPSDASWYSATTPATLSSPDVVMTDVSADTTASTSMTITAQDPIICYGTIGRLPPRRTKGFNAGEEWECMGMTIQSSLKTSTLPKCRGVEEYVCLSIKEEPGLTPHHALYTDDGTKVAILDVQTDRRLRAIEPFEGLRLQAVLRAIDVKKSSKARFPVSINIMGPKSVATCVGNTLTELESYLQHPYFLTRGMEYFNPHFYRTESDSEYMTHLVGIDEETEVAKMLSQEIEGVMDSLTAGDLAGDETYDDIITDLAEHQRQGVKFIRRREDPEYCQAASNRIRLTRDASSRPGLGPISTTGGILADLMGMGKTLTAITAIATTRLHAKGFVSSAAQSGRGRPHGPTLVVVPSVQLMSVWKSEISKHVKPSRLLVCEFHGPKRAESPRVLIQTGSDVVITTYSTLVEDSKKCQKDRVLQNIIWYRVVLDEAHWIHNQSAKRFKAAKALASQRRWCLTGTPVQNSLNDLASLVGFLDIQPFAQPAKFRDHILRPLGEGSKDRCHNLRALLAAICLRRGSGCLDLPNEVKELVDVDQSPEEDAERIRAVAECRRKMEDTMGLAGGRSEAPKKYNIMFAAMMRLRLLCNNGTFRRAATADDAGDQPRTEDPDSGLCEQCADSEMAQSAEEFCPQCGKQTKQQASSKTPTRMLQSHPGLVTQSPAAASSPTVRDWYGRSSKLEKLVEKIQGYQPEDKSIVFSAWTSTLDILEHLLRNSGILFHRIDGSVDASHRAAIIEDFGNDPRIPVILMTIGTGAVGLTITAANKVHLVEPQWNPFVEEQAIARAVRMGQKREVTIVRYVVKGSVEKNIMDLQRRKSNLAKFTIDQADKMSGNLEDLRFVLDI</sequence>
<keyword evidence="3" id="KW-0067">ATP-binding</keyword>
<dbReference type="OrthoDB" id="448448at2759"/>
<dbReference type="InterPro" id="IPR027417">
    <property type="entry name" value="P-loop_NTPase"/>
</dbReference>
<keyword evidence="9" id="KW-1185">Reference proteome</keyword>
<reference evidence="8" key="5">
    <citation type="submission" date="2015-06" db="UniProtKB">
        <authorList>
            <consortium name="EnsemblFungi"/>
        </authorList>
    </citation>
    <scope>IDENTIFICATION</scope>
    <source>
        <strain evidence="8">ATCC 64411</strain>
    </source>
</reference>
<dbReference type="EnsemblFungi" id="MAPG_10475T0">
    <property type="protein sequence ID" value="MAPG_10475T0"/>
    <property type="gene ID" value="MAPG_10475"/>
</dbReference>
<protein>
    <submittedName>
        <fullName evidence="7 8">Uncharacterized protein</fullName>
    </submittedName>
</protein>
<dbReference type="GO" id="GO:0005634">
    <property type="term" value="C:nucleus"/>
    <property type="evidence" value="ECO:0007669"/>
    <property type="project" value="TreeGrafter"/>
</dbReference>
<feature type="domain" description="Helicase ATP-binding" evidence="5">
    <location>
        <begin position="334"/>
        <end position="518"/>
    </location>
</feature>
<gene>
    <name evidence="7" type="ORF">MAPG_10475</name>
</gene>
<feature type="region of interest" description="Disordered" evidence="4">
    <location>
        <begin position="634"/>
        <end position="653"/>
    </location>
</feature>
<dbReference type="PROSITE" id="PS51192">
    <property type="entry name" value="HELICASE_ATP_BIND_1"/>
    <property type="match status" value="1"/>
</dbReference>
<dbReference type="GO" id="GO:0006281">
    <property type="term" value="P:DNA repair"/>
    <property type="evidence" value="ECO:0007669"/>
    <property type="project" value="TreeGrafter"/>
</dbReference>
<dbReference type="EMBL" id="ADBL01002343">
    <property type="status" value="NOT_ANNOTATED_CDS"/>
    <property type="molecule type" value="Genomic_DNA"/>
</dbReference>
<evidence type="ECO:0000313" key="8">
    <source>
        <dbReference type="EnsemblFungi" id="MAPG_10475T0"/>
    </source>
</evidence>
<feature type="domain" description="Helicase C-terminal" evidence="6">
    <location>
        <begin position="717"/>
        <end position="877"/>
    </location>
</feature>
<dbReference type="PANTHER" id="PTHR45626">
    <property type="entry name" value="TRANSCRIPTION TERMINATION FACTOR 2-RELATED"/>
    <property type="match status" value="1"/>
</dbReference>
<feature type="compositionally biased region" description="Basic and acidic residues" evidence="4">
    <location>
        <begin position="1"/>
        <end position="21"/>
    </location>
</feature>
<evidence type="ECO:0000313" key="9">
    <source>
        <dbReference type="Proteomes" id="UP000011715"/>
    </source>
</evidence>
<feature type="compositionally biased region" description="Polar residues" evidence="4">
    <location>
        <begin position="696"/>
        <end position="707"/>
    </location>
</feature>
<dbReference type="InterPro" id="IPR014001">
    <property type="entry name" value="Helicase_ATP-bd"/>
</dbReference>
<dbReference type="EMBL" id="GL876975">
    <property type="protein sequence ID" value="KLU90623.1"/>
    <property type="molecule type" value="Genomic_DNA"/>
</dbReference>
<evidence type="ECO:0000259" key="5">
    <source>
        <dbReference type="PROSITE" id="PS51192"/>
    </source>
</evidence>
<keyword evidence="2" id="KW-0378">Hydrolase</keyword>
<organism evidence="8 9">
    <name type="scientific">Magnaporthiopsis poae (strain ATCC 64411 / 73-15)</name>
    <name type="common">Kentucky bluegrass fungus</name>
    <name type="synonym">Magnaporthe poae</name>
    <dbReference type="NCBI Taxonomy" id="644358"/>
    <lineage>
        <taxon>Eukaryota</taxon>
        <taxon>Fungi</taxon>
        <taxon>Dikarya</taxon>
        <taxon>Ascomycota</taxon>
        <taxon>Pezizomycotina</taxon>
        <taxon>Sordariomycetes</taxon>
        <taxon>Sordariomycetidae</taxon>
        <taxon>Magnaporthales</taxon>
        <taxon>Magnaporthaceae</taxon>
        <taxon>Magnaporthiopsis</taxon>
    </lineage>
</organism>
<evidence type="ECO:0000256" key="1">
    <source>
        <dbReference type="ARBA" id="ARBA00022741"/>
    </source>
</evidence>
<dbReference type="Pfam" id="PF00176">
    <property type="entry name" value="SNF2-rel_dom"/>
    <property type="match status" value="1"/>
</dbReference>
<evidence type="ECO:0000256" key="3">
    <source>
        <dbReference type="ARBA" id="ARBA00022840"/>
    </source>
</evidence>
<feature type="region of interest" description="Disordered" evidence="4">
    <location>
        <begin position="687"/>
        <end position="708"/>
    </location>
</feature>
<dbReference type="Pfam" id="PF00271">
    <property type="entry name" value="Helicase_C"/>
    <property type="match status" value="1"/>
</dbReference>
<dbReference type="CDD" id="cd18793">
    <property type="entry name" value="SF2_C_SNF"/>
    <property type="match status" value="1"/>
</dbReference>
<dbReference type="InterPro" id="IPR000330">
    <property type="entry name" value="SNF2_N"/>
</dbReference>
<dbReference type="PROSITE" id="PS51194">
    <property type="entry name" value="HELICASE_CTER"/>
    <property type="match status" value="1"/>
</dbReference>
<dbReference type="OMA" id="ETRWCLT"/>
<reference evidence="8" key="4">
    <citation type="journal article" date="2015" name="G3 (Bethesda)">
        <title>Genome sequences of three phytopathogenic species of the Magnaporthaceae family of fungi.</title>
        <authorList>
            <person name="Okagaki L.H."/>
            <person name="Nunes C.C."/>
            <person name="Sailsbery J."/>
            <person name="Clay B."/>
            <person name="Brown D."/>
            <person name="John T."/>
            <person name="Oh Y."/>
            <person name="Young N."/>
            <person name="Fitzgerald M."/>
            <person name="Haas B.J."/>
            <person name="Zeng Q."/>
            <person name="Young S."/>
            <person name="Adiconis X."/>
            <person name="Fan L."/>
            <person name="Levin J.Z."/>
            <person name="Mitchell T.K."/>
            <person name="Okubara P.A."/>
            <person name="Farman M.L."/>
            <person name="Kohn L.M."/>
            <person name="Birren B."/>
            <person name="Ma L.-J."/>
            <person name="Dean R.A."/>
        </authorList>
    </citation>
    <scope>NUCLEOTIDE SEQUENCE</scope>
    <source>
        <strain evidence="8">ATCC 64411 / 73-15</strain>
    </source>
</reference>
<dbReference type="Gene3D" id="3.40.50.10810">
    <property type="entry name" value="Tandem AAA-ATPase domain"/>
    <property type="match status" value="1"/>
</dbReference>
<dbReference type="eggNOG" id="KOG1001">
    <property type="taxonomic scope" value="Eukaryota"/>
</dbReference>
<dbReference type="STRING" id="644358.A0A0C4ECP3"/>
<dbReference type="AlphaFoldDB" id="A0A0C4ECP3"/>
<evidence type="ECO:0000256" key="4">
    <source>
        <dbReference type="SAM" id="MobiDB-lite"/>
    </source>
</evidence>
<dbReference type="InterPro" id="IPR038718">
    <property type="entry name" value="SNF2-like_sf"/>
</dbReference>
<dbReference type="GO" id="GO:0016787">
    <property type="term" value="F:hydrolase activity"/>
    <property type="evidence" value="ECO:0007669"/>
    <property type="project" value="UniProtKB-KW"/>
</dbReference>
<keyword evidence="1" id="KW-0547">Nucleotide-binding</keyword>
<dbReference type="SMART" id="SM00487">
    <property type="entry name" value="DEXDc"/>
    <property type="match status" value="1"/>
</dbReference>
<evidence type="ECO:0000313" key="7">
    <source>
        <dbReference type="EMBL" id="KLU90623.1"/>
    </source>
</evidence>
<dbReference type="PANTHER" id="PTHR45626:SF22">
    <property type="entry name" value="DNA REPAIR PROTEIN RAD5"/>
    <property type="match status" value="1"/>
</dbReference>
<dbReference type="VEuPathDB" id="FungiDB:MAPG_10475"/>
<name>A0A0C4ECP3_MAGP6</name>
<evidence type="ECO:0000256" key="2">
    <source>
        <dbReference type="ARBA" id="ARBA00022801"/>
    </source>
</evidence>
<reference evidence="7" key="3">
    <citation type="submission" date="2011-03" db="EMBL/GenBank/DDBJ databases">
        <title>Annotation of Magnaporthe poae ATCC 64411.</title>
        <authorList>
            <person name="Ma L.-J."/>
            <person name="Dead R."/>
            <person name="Young S.K."/>
            <person name="Zeng Q."/>
            <person name="Gargeya S."/>
            <person name="Fitzgerald M."/>
            <person name="Haas B."/>
            <person name="Abouelleil A."/>
            <person name="Alvarado L."/>
            <person name="Arachchi H.M."/>
            <person name="Berlin A."/>
            <person name="Brown A."/>
            <person name="Chapman S.B."/>
            <person name="Chen Z."/>
            <person name="Dunbar C."/>
            <person name="Freedman E."/>
            <person name="Gearin G."/>
            <person name="Gellesch M."/>
            <person name="Goldberg J."/>
            <person name="Griggs A."/>
            <person name="Gujja S."/>
            <person name="Heiman D."/>
            <person name="Howarth C."/>
            <person name="Larson L."/>
            <person name="Lui A."/>
            <person name="MacDonald P.J.P."/>
            <person name="Mehta T."/>
            <person name="Montmayeur A."/>
            <person name="Murphy C."/>
            <person name="Neiman D."/>
            <person name="Pearson M."/>
            <person name="Priest M."/>
            <person name="Roberts A."/>
            <person name="Saif S."/>
            <person name="Shea T."/>
            <person name="Shenoy N."/>
            <person name="Sisk P."/>
            <person name="Stolte C."/>
            <person name="Sykes S."/>
            <person name="Yandava C."/>
            <person name="Wortman J."/>
            <person name="Nusbaum C."/>
            <person name="Birren B."/>
        </authorList>
    </citation>
    <scope>NUCLEOTIDE SEQUENCE</scope>
    <source>
        <strain evidence="7">ATCC 64411</strain>
    </source>
</reference>
<reference evidence="7" key="2">
    <citation type="submission" date="2010-05" db="EMBL/GenBank/DDBJ databases">
        <title>The Genome Sequence of Magnaporthe poae strain ATCC 64411.</title>
        <authorList>
            <consortium name="The Broad Institute Genome Sequencing Platform"/>
            <consortium name="Broad Institute Genome Sequencing Center for Infectious Disease"/>
            <person name="Ma L.-J."/>
            <person name="Dead R."/>
            <person name="Young S."/>
            <person name="Zeng Q."/>
            <person name="Koehrsen M."/>
            <person name="Alvarado L."/>
            <person name="Berlin A."/>
            <person name="Chapman S.B."/>
            <person name="Chen Z."/>
            <person name="Freedman E."/>
            <person name="Gellesch M."/>
            <person name="Goldberg J."/>
            <person name="Griggs A."/>
            <person name="Gujja S."/>
            <person name="Heilman E.R."/>
            <person name="Heiman D."/>
            <person name="Hepburn T."/>
            <person name="Howarth C."/>
            <person name="Jen D."/>
            <person name="Larson L."/>
            <person name="Mehta T."/>
            <person name="Neiman D."/>
            <person name="Pearson M."/>
            <person name="Roberts A."/>
            <person name="Saif S."/>
            <person name="Shea T."/>
            <person name="Shenoy N."/>
            <person name="Sisk P."/>
            <person name="Stolte C."/>
            <person name="Sykes S."/>
            <person name="Walk T."/>
            <person name="White J."/>
            <person name="Yandava C."/>
            <person name="Haas B."/>
            <person name="Nusbaum C."/>
            <person name="Birren B."/>
        </authorList>
    </citation>
    <scope>NUCLEOTIDE SEQUENCE</scope>
    <source>
        <strain evidence="7">ATCC 64411</strain>
    </source>
</reference>
<dbReference type="SUPFAM" id="SSF52540">
    <property type="entry name" value="P-loop containing nucleoside triphosphate hydrolases"/>
    <property type="match status" value="2"/>
</dbReference>
<dbReference type="InterPro" id="IPR050628">
    <property type="entry name" value="SNF2_RAD54_helicase_TF"/>
</dbReference>
<evidence type="ECO:0000259" key="6">
    <source>
        <dbReference type="PROSITE" id="PS51194"/>
    </source>
</evidence>
<dbReference type="GO" id="GO:0005524">
    <property type="term" value="F:ATP binding"/>
    <property type="evidence" value="ECO:0007669"/>
    <property type="project" value="UniProtKB-KW"/>
</dbReference>